<name>A0A7X3D2F2_9FLAO</name>
<keyword evidence="3 4" id="KW-0274">FAD</keyword>
<dbReference type="EMBL" id="RCNR01000020">
    <property type="protein sequence ID" value="MUH36498.1"/>
    <property type="molecule type" value="Genomic_DNA"/>
</dbReference>
<comment type="cofactor">
    <cofactor evidence="4">
        <name>FAD</name>
        <dbReference type="ChEBI" id="CHEBI:57692"/>
    </cofactor>
    <text evidence="4">Binds 1 FAD per subunit.</text>
</comment>
<evidence type="ECO:0000313" key="9">
    <source>
        <dbReference type="Proteomes" id="UP000540519"/>
    </source>
</evidence>
<feature type="domain" description="Pyridine nucleotide-disulphide oxidoreductase dimerisation" evidence="6">
    <location>
        <begin position="340"/>
        <end position="447"/>
    </location>
</feature>
<dbReference type="InterPro" id="IPR016156">
    <property type="entry name" value="FAD/NAD-linked_Rdtase_dimer_sf"/>
</dbReference>
<evidence type="ECO:0000313" key="8">
    <source>
        <dbReference type="EMBL" id="MUH36498.1"/>
    </source>
</evidence>
<dbReference type="Pfam" id="PF07992">
    <property type="entry name" value="Pyr_redox_2"/>
    <property type="match status" value="1"/>
</dbReference>
<dbReference type="Pfam" id="PF02852">
    <property type="entry name" value="Pyr_redox_dim"/>
    <property type="match status" value="1"/>
</dbReference>
<comment type="similarity">
    <text evidence="1">Belongs to the class-I pyridine nucleotide-disulfide oxidoreductase family.</text>
</comment>
<evidence type="ECO:0000256" key="2">
    <source>
        <dbReference type="ARBA" id="ARBA00022630"/>
    </source>
</evidence>
<feature type="binding site" evidence="4">
    <location>
        <position position="263"/>
    </location>
    <ligand>
        <name>NAD(+)</name>
        <dbReference type="ChEBI" id="CHEBI:57540"/>
    </ligand>
</feature>
<feature type="binding site" evidence="4">
    <location>
        <position position="304"/>
    </location>
    <ligand>
        <name>FAD</name>
        <dbReference type="ChEBI" id="CHEBI:57692"/>
    </ligand>
</feature>
<keyword evidence="4" id="KW-0547">Nucleotide-binding</keyword>
<keyword evidence="2" id="KW-0285">Flavoprotein</keyword>
<keyword evidence="9" id="KW-1185">Reference proteome</keyword>
<dbReference type="Gene3D" id="3.50.50.60">
    <property type="entry name" value="FAD/NAD(P)-binding domain"/>
    <property type="match status" value="2"/>
</dbReference>
<protein>
    <submittedName>
        <fullName evidence="8">NAD(P)/FAD-dependent oxidoreductase</fullName>
    </submittedName>
</protein>
<dbReference type="GO" id="GO:0016491">
    <property type="term" value="F:oxidoreductase activity"/>
    <property type="evidence" value="ECO:0007669"/>
    <property type="project" value="InterPro"/>
</dbReference>
<feature type="disulfide bond" description="Redox-active" evidence="5">
    <location>
        <begin position="43"/>
        <end position="48"/>
    </location>
</feature>
<keyword evidence="4" id="KW-0520">NAD</keyword>
<feature type="binding site" evidence="4">
    <location>
        <begin position="173"/>
        <end position="180"/>
    </location>
    <ligand>
        <name>NAD(+)</name>
        <dbReference type="ChEBI" id="CHEBI:57540"/>
    </ligand>
</feature>
<evidence type="ECO:0000259" key="7">
    <source>
        <dbReference type="Pfam" id="PF07992"/>
    </source>
</evidence>
<evidence type="ECO:0000256" key="4">
    <source>
        <dbReference type="PIRSR" id="PIRSR000350-3"/>
    </source>
</evidence>
<dbReference type="SUPFAM" id="SSF55424">
    <property type="entry name" value="FAD/NAD-linked reductases, dimerisation (C-terminal) domain"/>
    <property type="match status" value="1"/>
</dbReference>
<dbReference type="Gene3D" id="3.30.390.30">
    <property type="match status" value="1"/>
</dbReference>
<dbReference type="OrthoDB" id="9800167at2"/>
<dbReference type="Proteomes" id="UP000540519">
    <property type="component" value="Unassembled WGS sequence"/>
</dbReference>
<dbReference type="PIRSF" id="PIRSF000350">
    <property type="entry name" value="Mercury_reductase_MerA"/>
    <property type="match status" value="1"/>
</dbReference>
<feature type="domain" description="FAD/NAD(P)-binding" evidence="7">
    <location>
        <begin position="6"/>
        <end position="314"/>
    </location>
</feature>
<dbReference type="InterPro" id="IPR001100">
    <property type="entry name" value="Pyr_nuc-diS_OxRdtase"/>
</dbReference>
<dbReference type="RefSeq" id="WP_155600045.1">
    <property type="nucleotide sequence ID" value="NZ_RCNR01000020.1"/>
</dbReference>
<dbReference type="AlphaFoldDB" id="A0A7X3D2F2"/>
<evidence type="ECO:0000259" key="6">
    <source>
        <dbReference type="Pfam" id="PF02852"/>
    </source>
</evidence>
<accession>A0A7X3D2F2</accession>
<comment type="caution">
    <text evidence="8">The sequence shown here is derived from an EMBL/GenBank/DDBJ whole genome shotgun (WGS) entry which is preliminary data.</text>
</comment>
<evidence type="ECO:0000256" key="1">
    <source>
        <dbReference type="ARBA" id="ARBA00007532"/>
    </source>
</evidence>
<dbReference type="InterPro" id="IPR004099">
    <property type="entry name" value="Pyr_nucl-diS_OxRdtase_dimer"/>
</dbReference>
<dbReference type="PRINTS" id="PR00411">
    <property type="entry name" value="PNDRDTASEI"/>
</dbReference>
<dbReference type="SUPFAM" id="SSF51905">
    <property type="entry name" value="FAD/NAD(P)-binding domain"/>
    <property type="match status" value="1"/>
</dbReference>
<sequence length="449" mass="49194">MKEQKYDVFVIGSGSAGKVVAKKCVEAGLKVAMADKREYGGTCANRGCDPKKVLLGATEVVETSTHLLGKGIKNIPELSWKKLMKFKENFTSPVPKVTEDDLKTLDITLYHQSPEFLDEQTLSVEGKTVKADKIVIATGYEPRKLGFKGSKHLKTSDVFLEQRKLPKNITFIGAGYVGMEFAHIAARAGAKVTVMDSGKRPLKPFDADLVKELTAYSKELGIQFIFGAKITGVKKGSKNYKITYDKKGKSEVLKTRAVFNTAGRIPAISKLNLENGNVAYGENGIETNDYLQSKTNENVYACGDVADKGLPLTPLSGIEGSIVADNIIEGNKNEFDVPITPSVVYTLPNLASVGYSEEEAKGRYKNVVVNFESVPDWFNAKRVHAPVYAYKILLNQRTQEIVGAHLIGPEAGESINLFAMAINQGMTAKQIQQTIFTYPSWSNDIKSMV</sequence>
<organism evidence="8 9">
    <name type="scientific">Zobellia amurskyensis</name>
    <dbReference type="NCBI Taxonomy" id="248905"/>
    <lineage>
        <taxon>Bacteria</taxon>
        <taxon>Pseudomonadati</taxon>
        <taxon>Bacteroidota</taxon>
        <taxon>Flavobacteriia</taxon>
        <taxon>Flavobacteriales</taxon>
        <taxon>Flavobacteriaceae</taxon>
        <taxon>Zobellia</taxon>
    </lineage>
</organism>
<dbReference type="PRINTS" id="PR00368">
    <property type="entry name" value="FADPNR"/>
</dbReference>
<dbReference type="InterPro" id="IPR023753">
    <property type="entry name" value="FAD/NAD-binding_dom"/>
</dbReference>
<proteinExistence type="inferred from homology"/>
<feature type="binding site" evidence="4">
    <location>
        <position position="52"/>
    </location>
    <ligand>
        <name>FAD</name>
        <dbReference type="ChEBI" id="CHEBI:57692"/>
    </ligand>
</feature>
<reference evidence="8 9" key="1">
    <citation type="journal article" date="2019" name="Mar. Drugs">
        <title>Comparative Genomics and CAZyme Genome Repertoires of Marine Zobellia amurskyensis KMM 3526(T) and Zobellia laminariae KMM 3676(T).</title>
        <authorList>
            <person name="Chernysheva N."/>
            <person name="Bystritskaya E."/>
            <person name="Stenkova A."/>
            <person name="Golovkin I."/>
            <person name="Nedashkovskaya O."/>
            <person name="Isaeva M."/>
        </authorList>
    </citation>
    <scope>NUCLEOTIDE SEQUENCE [LARGE SCALE GENOMIC DNA]</scope>
    <source>
        <strain evidence="8 9">KMM 3526</strain>
    </source>
</reference>
<dbReference type="PANTHER" id="PTHR43014">
    <property type="entry name" value="MERCURIC REDUCTASE"/>
    <property type="match status" value="1"/>
</dbReference>
<evidence type="ECO:0000256" key="5">
    <source>
        <dbReference type="PIRSR" id="PIRSR000350-4"/>
    </source>
</evidence>
<dbReference type="GO" id="GO:0000166">
    <property type="term" value="F:nucleotide binding"/>
    <property type="evidence" value="ECO:0007669"/>
    <property type="project" value="UniProtKB-KW"/>
</dbReference>
<gene>
    <name evidence="8" type="ORF">D9O36_11660</name>
</gene>
<dbReference type="PANTHER" id="PTHR43014:SF5">
    <property type="entry name" value="GLUTATHIONE REDUCTASE (NADPH)"/>
    <property type="match status" value="1"/>
</dbReference>
<dbReference type="InterPro" id="IPR036188">
    <property type="entry name" value="FAD/NAD-bd_sf"/>
</dbReference>
<evidence type="ECO:0000256" key="3">
    <source>
        <dbReference type="ARBA" id="ARBA00022827"/>
    </source>
</evidence>